<proteinExistence type="predicted"/>
<evidence type="ECO:0000313" key="2">
    <source>
        <dbReference type="Proteomes" id="UP000620156"/>
    </source>
</evidence>
<name>A0A918BGS5_9ACTN</name>
<reference evidence="1" key="2">
    <citation type="submission" date="2020-09" db="EMBL/GenBank/DDBJ databases">
        <authorList>
            <person name="Sun Q."/>
            <person name="Ohkuma M."/>
        </authorList>
    </citation>
    <scope>NUCLEOTIDE SEQUENCE</scope>
    <source>
        <strain evidence="1">JCM 3131</strain>
    </source>
</reference>
<accession>A0A918BGS5</accession>
<dbReference type="AlphaFoldDB" id="A0A918BGS5"/>
<organism evidence="1 2">
    <name type="scientific">Streptomyces ruber</name>
    <dbReference type="NCBI Taxonomy" id="83378"/>
    <lineage>
        <taxon>Bacteria</taxon>
        <taxon>Bacillati</taxon>
        <taxon>Actinomycetota</taxon>
        <taxon>Actinomycetes</taxon>
        <taxon>Kitasatosporales</taxon>
        <taxon>Streptomycetaceae</taxon>
        <taxon>Streptomyces</taxon>
    </lineage>
</organism>
<keyword evidence="2" id="KW-1185">Reference proteome</keyword>
<protein>
    <submittedName>
        <fullName evidence="1">Uncharacterized protein</fullName>
    </submittedName>
</protein>
<sequence>MRPLTTPGYGSLAEFLHSVAEALIRGTGPLTSEAVPGFHRGALVWGPLPGNGAPWTSAHPGNG</sequence>
<dbReference type="EMBL" id="BMQK01000009">
    <property type="protein sequence ID" value="GGQ67929.1"/>
    <property type="molecule type" value="Genomic_DNA"/>
</dbReference>
<gene>
    <name evidence="1" type="ORF">GCM10010145_42260</name>
</gene>
<comment type="caution">
    <text evidence="1">The sequence shown here is derived from an EMBL/GenBank/DDBJ whole genome shotgun (WGS) entry which is preliminary data.</text>
</comment>
<reference evidence="1" key="1">
    <citation type="journal article" date="2014" name="Int. J. Syst. Evol. Microbiol.">
        <title>Complete genome sequence of Corynebacterium casei LMG S-19264T (=DSM 44701T), isolated from a smear-ripened cheese.</title>
        <authorList>
            <consortium name="US DOE Joint Genome Institute (JGI-PGF)"/>
            <person name="Walter F."/>
            <person name="Albersmeier A."/>
            <person name="Kalinowski J."/>
            <person name="Ruckert C."/>
        </authorList>
    </citation>
    <scope>NUCLEOTIDE SEQUENCE</scope>
    <source>
        <strain evidence="1">JCM 3131</strain>
    </source>
</reference>
<evidence type="ECO:0000313" key="1">
    <source>
        <dbReference type="EMBL" id="GGQ67929.1"/>
    </source>
</evidence>
<dbReference type="Proteomes" id="UP000620156">
    <property type="component" value="Unassembled WGS sequence"/>
</dbReference>